<keyword evidence="8 16" id="KW-0560">Oxidoreductase</keyword>
<keyword evidence="11 16" id="KW-0676">Redox-active center</keyword>
<evidence type="ECO:0000256" key="6">
    <source>
        <dbReference type="ARBA" id="ARBA00022630"/>
    </source>
</evidence>
<dbReference type="InterPro" id="IPR050151">
    <property type="entry name" value="Class-I_Pyr_Nuc-Dis_Oxidored"/>
</dbReference>
<dbReference type="PRINTS" id="PR00368">
    <property type="entry name" value="FADPNR"/>
</dbReference>
<feature type="domain" description="Pyridine nucleotide-disulphide oxidoreductase dimerisation" evidence="17">
    <location>
        <begin position="352"/>
        <end position="460"/>
    </location>
</feature>
<feature type="binding site" evidence="14">
    <location>
        <position position="58"/>
    </location>
    <ligand>
        <name>FAD</name>
        <dbReference type="ChEBI" id="CHEBI:57692"/>
    </ligand>
</feature>
<evidence type="ECO:0000256" key="9">
    <source>
        <dbReference type="ARBA" id="ARBA00023027"/>
    </source>
</evidence>
<dbReference type="FunFam" id="3.30.390.30:FF:000001">
    <property type="entry name" value="Dihydrolipoyl dehydrogenase"/>
    <property type="match status" value="1"/>
</dbReference>
<comment type="miscellaneous">
    <text evidence="16">The active site is a redox-active disulfide bond.</text>
</comment>
<feature type="binding site" evidence="14">
    <location>
        <position position="211"/>
    </location>
    <ligand>
        <name>NAD(+)</name>
        <dbReference type="ChEBI" id="CHEBI:57540"/>
    </ligand>
</feature>
<evidence type="ECO:0000259" key="17">
    <source>
        <dbReference type="Pfam" id="PF02852"/>
    </source>
</evidence>
<evidence type="ECO:0000256" key="4">
    <source>
        <dbReference type="ARBA" id="ARBA00016961"/>
    </source>
</evidence>
<keyword evidence="20" id="KW-1185">Reference proteome</keyword>
<dbReference type="OrthoDB" id="9800167at2"/>
<protein>
    <recommendedName>
        <fullName evidence="4 16">Dihydrolipoyl dehydrogenase</fullName>
        <ecNumber evidence="3 16">1.8.1.4</ecNumber>
    </recommendedName>
</protein>
<dbReference type="Proteomes" id="UP000294914">
    <property type="component" value="Unassembled WGS sequence"/>
</dbReference>
<accession>A0A4R8IU08</accession>
<keyword evidence="5" id="KW-0963">Cytoplasm</keyword>
<dbReference type="GO" id="GO:0006103">
    <property type="term" value="P:2-oxoglutarate metabolic process"/>
    <property type="evidence" value="ECO:0007669"/>
    <property type="project" value="TreeGrafter"/>
</dbReference>
<evidence type="ECO:0000256" key="2">
    <source>
        <dbReference type="ARBA" id="ARBA00007532"/>
    </source>
</evidence>
<evidence type="ECO:0000256" key="1">
    <source>
        <dbReference type="ARBA" id="ARBA00004496"/>
    </source>
</evidence>
<dbReference type="PROSITE" id="PS00076">
    <property type="entry name" value="PYRIDINE_REDOX_1"/>
    <property type="match status" value="1"/>
</dbReference>
<dbReference type="RefSeq" id="WP_134080483.1">
    <property type="nucleotide sequence ID" value="NZ_SOQX01000001.1"/>
</dbReference>
<dbReference type="GO" id="GO:0004148">
    <property type="term" value="F:dihydrolipoyl dehydrogenase (NADH) activity"/>
    <property type="evidence" value="ECO:0007669"/>
    <property type="project" value="UniProtKB-EC"/>
</dbReference>
<evidence type="ECO:0000313" key="19">
    <source>
        <dbReference type="EMBL" id="TDY03914.1"/>
    </source>
</evidence>
<dbReference type="InterPro" id="IPR004099">
    <property type="entry name" value="Pyr_nucl-diS_OxRdtase_dimer"/>
</dbReference>
<evidence type="ECO:0000259" key="18">
    <source>
        <dbReference type="Pfam" id="PF07992"/>
    </source>
</evidence>
<dbReference type="InterPro" id="IPR012999">
    <property type="entry name" value="Pyr_OxRdtase_I_AS"/>
</dbReference>
<dbReference type="SUPFAM" id="SSF51905">
    <property type="entry name" value="FAD/NAD(P)-binding domain"/>
    <property type="match status" value="1"/>
</dbReference>
<dbReference type="InterPro" id="IPR006258">
    <property type="entry name" value="Lipoamide_DH"/>
</dbReference>
<dbReference type="Pfam" id="PF07992">
    <property type="entry name" value="Pyr_redox_2"/>
    <property type="match status" value="1"/>
</dbReference>
<dbReference type="InterPro" id="IPR016156">
    <property type="entry name" value="FAD/NAD-linked_Rdtase_dimer_sf"/>
</dbReference>
<dbReference type="AlphaFoldDB" id="A0A4R8IU08"/>
<proteinExistence type="inferred from homology"/>
<dbReference type="EMBL" id="SOQX01000001">
    <property type="protein sequence ID" value="TDY03914.1"/>
    <property type="molecule type" value="Genomic_DNA"/>
</dbReference>
<dbReference type="GO" id="GO:0050660">
    <property type="term" value="F:flavin adenine dinucleotide binding"/>
    <property type="evidence" value="ECO:0007669"/>
    <property type="project" value="InterPro"/>
</dbReference>
<keyword evidence="7 14" id="KW-0274">FAD</keyword>
<dbReference type="GO" id="GO:0005737">
    <property type="term" value="C:cytoplasm"/>
    <property type="evidence" value="ECO:0007669"/>
    <property type="project" value="UniProtKB-SubCell"/>
</dbReference>
<evidence type="ECO:0000256" key="15">
    <source>
        <dbReference type="PIRSR" id="PIRSR000350-4"/>
    </source>
</evidence>
<dbReference type="InterPro" id="IPR001100">
    <property type="entry name" value="Pyr_nuc-diS_OxRdtase"/>
</dbReference>
<comment type="similarity">
    <text evidence="2 16">Belongs to the class-I pyridine nucleotide-disulfide oxidoreductase family.</text>
</comment>
<comment type="caution">
    <text evidence="19">The sequence shown here is derived from an EMBL/GenBank/DDBJ whole genome shotgun (WGS) entry which is preliminary data.</text>
</comment>
<feature type="active site" description="Proton acceptor" evidence="13">
    <location>
        <position position="450"/>
    </location>
</feature>
<reference evidence="19 20" key="1">
    <citation type="submission" date="2019-03" db="EMBL/GenBank/DDBJ databases">
        <title>Genomic Encyclopedia of Type Strains, Phase IV (KMG-IV): sequencing the most valuable type-strain genomes for metagenomic binning, comparative biology and taxonomic classification.</title>
        <authorList>
            <person name="Goeker M."/>
        </authorList>
    </citation>
    <scope>NUCLEOTIDE SEQUENCE [LARGE SCALE GENOMIC DNA]</scope>
    <source>
        <strain evidence="19 20">DSM 16326</strain>
    </source>
</reference>
<dbReference type="InterPro" id="IPR023753">
    <property type="entry name" value="FAD/NAD-binding_dom"/>
</dbReference>
<evidence type="ECO:0000256" key="10">
    <source>
        <dbReference type="ARBA" id="ARBA00023157"/>
    </source>
</evidence>
<evidence type="ECO:0000256" key="5">
    <source>
        <dbReference type="ARBA" id="ARBA00022490"/>
    </source>
</evidence>
<evidence type="ECO:0000256" key="16">
    <source>
        <dbReference type="RuleBase" id="RU003692"/>
    </source>
</evidence>
<evidence type="ECO:0000256" key="13">
    <source>
        <dbReference type="PIRSR" id="PIRSR000350-2"/>
    </source>
</evidence>
<feature type="binding site" evidence="14">
    <location>
        <begin position="324"/>
        <end position="327"/>
    </location>
    <ligand>
        <name>FAD</name>
        <dbReference type="ChEBI" id="CHEBI:57692"/>
    </ligand>
</feature>
<evidence type="ECO:0000256" key="14">
    <source>
        <dbReference type="PIRSR" id="PIRSR000350-3"/>
    </source>
</evidence>
<dbReference type="SUPFAM" id="SSF55424">
    <property type="entry name" value="FAD/NAD-linked reductases, dimerisation (C-terminal) domain"/>
    <property type="match status" value="1"/>
</dbReference>
<dbReference type="PANTHER" id="PTHR22912:SF224">
    <property type="entry name" value="DIHYDROLIPOYL DEHYDROGENASE"/>
    <property type="match status" value="1"/>
</dbReference>
<evidence type="ECO:0000313" key="20">
    <source>
        <dbReference type="Proteomes" id="UP000294914"/>
    </source>
</evidence>
<dbReference type="PIRSF" id="PIRSF000350">
    <property type="entry name" value="Mercury_reductase_MerA"/>
    <property type="match status" value="1"/>
</dbReference>
<comment type="cofactor">
    <cofactor evidence="14 16">
        <name>FAD</name>
        <dbReference type="ChEBI" id="CHEBI:57692"/>
    </cofactor>
    <text evidence="14 16">Binds 1 FAD per subunit.</text>
</comment>
<evidence type="ECO:0000256" key="7">
    <source>
        <dbReference type="ARBA" id="ARBA00022827"/>
    </source>
</evidence>
<dbReference type="Gene3D" id="3.30.390.30">
    <property type="match status" value="1"/>
</dbReference>
<keyword evidence="6 16" id="KW-0285">Flavoprotein</keyword>
<name>A0A4R8IU08_9GAMM</name>
<evidence type="ECO:0000256" key="8">
    <source>
        <dbReference type="ARBA" id="ARBA00023002"/>
    </source>
</evidence>
<dbReference type="Pfam" id="PF02852">
    <property type="entry name" value="Pyr_redox_dim"/>
    <property type="match status" value="1"/>
</dbReference>
<dbReference type="PANTHER" id="PTHR22912">
    <property type="entry name" value="DISULFIDE OXIDOREDUCTASE"/>
    <property type="match status" value="1"/>
</dbReference>
<gene>
    <name evidence="19" type="ORF">EDC23_0285</name>
</gene>
<evidence type="ECO:0000256" key="11">
    <source>
        <dbReference type="ARBA" id="ARBA00023284"/>
    </source>
</evidence>
<dbReference type="NCBIfam" id="TIGR01350">
    <property type="entry name" value="lipoamide_DH"/>
    <property type="match status" value="1"/>
</dbReference>
<dbReference type="EC" id="1.8.1.4" evidence="3 16"/>
<keyword evidence="10" id="KW-1015">Disulfide bond</keyword>
<keyword evidence="9 14" id="KW-0520">NAD</keyword>
<keyword evidence="14" id="KW-0547">Nucleotide-binding</keyword>
<feature type="binding site" evidence="14">
    <location>
        <position position="277"/>
    </location>
    <ligand>
        <name>NAD(+)</name>
        <dbReference type="ChEBI" id="CHEBI:57540"/>
    </ligand>
</feature>
<evidence type="ECO:0000256" key="12">
    <source>
        <dbReference type="ARBA" id="ARBA00049187"/>
    </source>
</evidence>
<organism evidence="19 20">
    <name type="scientific">Thiohalophilus thiocyanatoxydans</name>
    <dbReference type="NCBI Taxonomy" id="381308"/>
    <lineage>
        <taxon>Bacteria</taxon>
        <taxon>Pseudomonadati</taxon>
        <taxon>Pseudomonadota</taxon>
        <taxon>Gammaproteobacteria</taxon>
        <taxon>Thiohalomonadales</taxon>
        <taxon>Thiohalophilaceae</taxon>
        <taxon>Thiohalophilus</taxon>
    </lineage>
</organism>
<sequence>MSEQYDVIVIGAGPAGYVAAIRCAQLGFNVACIDDYLDEQGQPSPGGTCLNIGCIPSKALLESSHHYQQAEKQFAEHGIRIGQLVLDLATMQNRKQKVVRDLTGGIQSLFKANQIAFYAGRGTLKQNNRVEVIDHDNNSTTLNAEHVILASGSRPAELPFAPFDGKQVVDSTGGLAFDSVPQRLGIIGAGVIGLELGSVWQRLGAEVIVLEAQERFLPDADPAIAKQASKLLGQQGLDIRLGSNVESVNTDKTVQVAYTDGQGSQHLEFDKLIVAVGRRPNSEALCAGDLALTTDQRGFVQVDDHYRTNLDRVYAVGDLIPGPMLAHKGMEEGMAVAEQIAGQFAEVDYDNIPLVIYTHPEIAWTGRSEQQLKEAGIDYTSGQFPFSANGRARAAGETDGLIKVLADAHTDRVLGVHMIGPGCSELIGQAVIARAFGASSEDLALTMFAHPTLSETLHEAMLDVAGRAIHRAPSRKKRP</sequence>
<dbReference type="Gene3D" id="3.50.50.60">
    <property type="entry name" value="FAD/NAD(P)-binding domain"/>
    <property type="match status" value="2"/>
</dbReference>
<dbReference type="PRINTS" id="PR00411">
    <property type="entry name" value="PNDRDTASEI"/>
</dbReference>
<dbReference type="InterPro" id="IPR036188">
    <property type="entry name" value="FAD/NAD-bd_sf"/>
</dbReference>
<comment type="catalytic activity">
    <reaction evidence="12 16">
        <text>N(6)-[(R)-dihydrolipoyl]-L-lysyl-[protein] + NAD(+) = N(6)-[(R)-lipoyl]-L-lysyl-[protein] + NADH + H(+)</text>
        <dbReference type="Rhea" id="RHEA:15045"/>
        <dbReference type="Rhea" id="RHEA-COMP:10474"/>
        <dbReference type="Rhea" id="RHEA-COMP:10475"/>
        <dbReference type="ChEBI" id="CHEBI:15378"/>
        <dbReference type="ChEBI" id="CHEBI:57540"/>
        <dbReference type="ChEBI" id="CHEBI:57945"/>
        <dbReference type="ChEBI" id="CHEBI:83099"/>
        <dbReference type="ChEBI" id="CHEBI:83100"/>
        <dbReference type="EC" id="1.8.1.4"/>
    </reaction>
</comment>
<feature type="binding site" evidence="14">
    <location>
        <position position="122"/>
    </location>
    <ligand>
        <name>FAD</name>
        <dbReference type="ChEBI" id="CHEBI:57692"/>
    </ligand>
</feature>
<feature type="domain" description="FAD/NAD(P)-binding" evidence="18">
    <location>
        <begin position="5"/>
        <end position="333"/>
    </location>
</feature>
<feature type="disulfide bond" description="Redox-active" evidence="15">
    <location>
        <begin position="49"/>
        <end position="54"/>
    </location>
</feature>
<comment type="subcellular location">
    <subcellularLocation>
        <location evidence="1">Cytoplasm</location>
    </subcellularLocation>
</comment>
<feature type="binding site" evidence="14">
    <location>
        <position position="318"/>
    </location>
    <ligand>
        <name>FAD</name>
        <dbReference type="ChEBI" id="CHEBI:57692"/>
    </ligand>
</feature>
<evidence type="ECO:0000256" key="3">
    <source>
        <dbReference type="ARBA" id="ARBA00012608"/>
    </source>
</evidence>
<feature type="binding site" evidence="14">
    <location>
        <begin position="188"/>
        <end position="195"/>
    </location>
    <ligand>
        <name>NAD(+)</name>
        <dbReference type="ChEBI" id="CHEBI:57540"/>
    </ligand>
</feature>